<proteinExistence type="predicted"/>
<feature type="chain" id="PRO_5038526136" description="Ig-like domain-containing protein" evidence="2">
    <location>
        <begin position="18"/>
        <end position="382"/>
    </location>
</feature>
<gene>
    <name evidence="3" type="ORF">Cco03nite_08020</name>
</gene>
<sequence>MRTLALLRVALPVLAMAASVVVASPARAEAGRVSVRNLAVEVYPGAAPQQFTVPCAADEQLLSGGYAAGGPALRIVSDHPSDGQGTPGGDGSAPRAWTVGVVNISPARYTLRVFAACLAGGDSTAGVYAGAQAEPADTSAEAVCPDGTVRTGGGYWAVWYARLGAARIDGSHPAGTRGWALDLTVPANLPARSSVTALVVCHTGPVAAVAAEAAEFDLGSASPLCAVGSAASACVVPRIGSGSGRCPGGSVLTGGGYRMVSGGPLTGHAALMDAPLEGAWTVRLSGSTAQDTPVRVRVEPVCLASIERPGGPVSDLLPGSGARLNKALALGGGLLGLLLLLIVLAALVLRRVRRPAPAAAGIEVVVRAARFRYRDDAYREEP</sequence>
<protein>
    <recommendedName>
        <fullName evidence="5">Ig-like domain-containing protein</fullName>
    </recommendedName>
</protein>
<keyword evidence="1" id="KW-0472">Membrane</keyword>
<dbReference type="AlphaFoldDB" id="A0A8J3KQ85"/>
<dbReference type="RefSeq" id="WP_203688644.1">
    <property type="nucleotide sequence ID" value="NZ_BAAALC010000011.1"/>
</dbReference>
<reference evidence="3 4" key="1">
    <citation type="submission" date="2021-01" db="EMBL/GenBank/DDBJ databases">
        <title>Whole genome shotgun sequence of Catellatospora coxensis NBRC 107359.</title>
        <authorList>
            <person name="Komaki H."/>
            <person name="Tamura T."/>
        </authorList>
    </citation>
    <scope>NUCLEOTIDE SEQUENCE [LARGE SCALE GENOMIC DNA]</scope>
    <source>
        <strain evidence="3 4">NBRC 107359</strain>
    </source>
</reference>
<feature type="transmembrane region" description="Helical" evidence="1">
    <location>
        <begin position="327"/>
        <end position="349"/>
    </location>
</feature>
<evidence type="ECO:0008006" key="5">
    <source>
        <dbReference type="Google" id="ProtNLM"/>
    </source>
</evidence>
<evidence type="ECO:0000256" key="2">
    <source>
        <dbReference type="SAM" id="SignalP"/>
    </source>
</evidence>
<keyword evidence="4" id="KW-1185">Reference proteome</keyword>
<organism evidence="3 4">
    <name type="scientific">Catellatospora coxensis</name>
    <dbReference type="NCBI Taxonomy" id="310354"/>
    <lineage>
        <taxon>Bacteria</taxon>
        <taxon>Bacillati</taxon>
        <taxon>Actinomycetota</taxon>
        <taxon>Actinomycetes</taxon>
        <taxon>Micromonosporales</taxon>
        <taxon>Micromonosporaceae</taxon>
        <taxon>Catellatospora</taxon>
    </lineage>
</organism>
<keyword evidence="1" id="KW-1133">Transmembrane helix</keyword>
<evidence type="ECO:0000313" key="4">
    <source>
        <dbReference type="Proteomes" id="UP000630887"/>
    </source>
</evidence>
<accession>A0A8J3KQ85</accession>
<keyword evidence="1" id="KW-0812">Transmembrane</keyword>
<keyword evidence="2" id="KW-0732">Signal</keyword>
<dbReference type="EMBL" id="BONI01000005">
    <property type="protein sequence ID" value="GIG04102.1"/>
    <property type="molecule type" value="Genomic_DNA"/>
</dbReference>
<evidence type="ECO:0000313" key="3">
    <source>
        <dbReference type="EMBL" id="GIG04102.1"/>
    </source>
</evidence>
<feature type="signal peptide" evidence="2">
    <location>
        <begin position="1"/>
        <end position="17"/>
    </location>
</feature>
<name>A0A8J3KQ85_9ACTN</name>
<evidence type="ECO:0000256" key="1">
    <source>
        <dbReference type="SAM" id="Phobius"/>
    </source>
</evidence>
<dbReference type="Proteomes" id="UP000630887">
    <property type="component" value="Unassembled WGS sequence"/>
</dbReference>
<comment type="caution">
    <text evidence="3">The sequence shown here is derived from an EMBL/GenBank/DDBJ whole genome shotgun (WGS) entry which is preliminary data.</text>
</comment>